<organism evidence="2 3">
    <name type="scientific">Rhodotorula taiwanensis</name>
    <dbReference type="NCBI Taxonomy" id="741276"/>
    <lineage>
        <taxon>Eukaryota</taxon>
        <taxon>Fungi</taxon>
        <taxon>Dikarya</taxon>
        <taxon>Basidiomycota</taxon>
        <taxon>Pucciniomycotina</taxon>
        <taxon>Microbotryomycetes</taxon>
        <taxon>Sporidiobolales</taxon>
        <taxon>Sporidiobolaceae</taxon>
        <taxon>Rhodotorula</taxon>
    </lineage>
</organism>
<feature type="region of interest" description="Disordered" evidence="1">
    <location>
        <begin position="446"/>
        <end position="471"/>
    </location>
</feature>
<dbReference type="AlphaFoldDB" id="A0A2S5AZU1"/>
<comment type="caution">
    <text evidence="2">The sequence shown here is derived from an EMBL/GenBank/DDBJ whole genome shotgun (WGS) entry which is preliminary data.</text>
</comment>
<evidence type="ECO:0000256" key="1">
    <source>
        <dbReference type="SAM" id="MobiDB-lite"/>
    </source>
</evidence>
<reference evidence="2 3" key="1">
    <citation type="journal article" date="2018" name="Front. Microbiol.">
        <title>Prospects for Fungal Bioremediation of Acidic Radioactive Waste Sites: Characterization and Genome Sequence of Rhodotorula taiwanensis MD1149.</title>
        <authorList>
            <person name="Tkavc R."/>
            <person name="Matrosova V.Y."/>
            <person name="Grichenko O.E."/>
            <person name="Gostincar C."/>
            <person name="Volpe R.P."/>
            <person name="Klimenkova P."/>
            <person name="Gaidamakova E.K."/>
            <person name="Zhou C.E."/>
            <person name="Stewart B.J."/>
            <person name="Lyman M.G."/>
            <person name="Malfatti S.A."/>
            <person name="Rubinfeld B."/>
            <person name="Courtot M."/>
            <person name="Singh J."/>
            <person name="Dalgard C.L."/>
            <person name="Hamilton T."/>
            <person name="Frey K.G."/>
            <person name="Gunde-Cimerman N."/>
            <person name="Dugan L."/>
            <person name="Daly M.J."/>
        </authorList>
    </citation>
    <scope>NUCLEOTIDE SEQUENCE [LARGE SCALE GENOMIC DNA]</scope>
    <source>
        <strain evidence="2 3">MD1149</strain>
    </source>
</reference>
<evidence type="ECO:0008006" key="4">
    <source>
        <dbReference type="Google" id="ProtNLM"/>
    </source>
</evidence>
<feature type="compositionally biased region" description="Basic and acidic residues" evidence="1">
    <location>
        <begin position="97"/>
        <end position="109"/>
    </location>
</feature>
<sequence>MRSPEVSVSSANEIQLTFLRKLIKLPPAADPHAVPCAQDKCSREVVCTNCRLRNQACVYADEPSSSPSTENLSIQAQMNQMRADIARLQDEVAVLRRRDSTSQQTERDQGLAMPSPQVAGPSANRLPIPSLPIGANHYQQQPQVRAGAVQSPVRGRTTTAPYVAYTAPTTAWPANHSSAMALLPGANHNHHPAVAAVPPAFASTTGYQPLPSYYVPPRANHLGSPYAVGPGTPYVAIPAPQESLADLDPPGQPVIVPAAPRVLPESLTRPTMTYPISHERPTASAIRIVPTSSAMGLAAAFPLGIPSLSATSALPTSLLPPHLDLAAAAPVLAPPAPTATLAPATGATGLQLSPASRYHVLLGSPPAGGSATISPTQPMLTGVLWSAPRSGSAAAGTTFLAHGPQQGLGPASTGSPHGSSGVQLYQHQAPHHSSLIGHGNGLTLFSGAGGSGGGEVGDRNESRRPSLGQQSVTDWQALLEDSTRFSPSATPVSLGDGTPSVASFSHVRMPTD</sequence>
<proteinExistence type="predicted"/>
<feature type="region of interest" description="Disordered" evidence="1">
    <location>
        <begin position="485"/>
        <end position="512"/>
    </location>
</feature>
<keyword evidence="3" id="KW-1185">Reference proteome</keyword>
<evidence type="ECO:0000313" key="3">
    <source>
        <dbReference type="Proteomes" id="UP000237144"/>
    </source>
</evidence>
<evidence type="ECO:0000313" key="2">
    <source>
        <dbReference type="EMBL" id="POY70025.1"/>
    </source>
</evidence>
<feature type="region of interest" description="Disordered" evidence="1">
    <location>
        <begin position="97"/>
        <end position="131"/>
    </location>
</feature>
<name>A0A2S5AZU1_9BASI</name>
<protein>
    <recommendedName>
        <fullName evidence="4">Zn(2)-C6 fungal-type domain-containing protein</fullName>
    </recommendedName>
</protein>
<dbReference type="STRING" id="741276.A0A2S5AZU1"/>
<dbReference type="OrthoDB" id="3362851at2759"/>
<dbReference type="EMBL" id="PJQD01000153">
    <property type="protein sequence ID" value="POY70025.1"/>
    <property type="molecule type" value="Genomic_DNA"/>
</dbReference>
<accession>A0A2S5AZU1</accession>
<gene>
    <name evidence="2" type="ORF">BMF94_6962</name>
</gene>
<dbReference type="Proteomes" id="UP000237144">
    <property type="component" value="Unassembled WGS sequence"/>
</dbReference>